<dbReference type="SUPFAM" id="SSF49503">
    <property type="entry name" value="Cupredoxins"/>
    <property type="match status" value="3"/>
</dbReference>
<dbReference type="PROSITE" id="PS00079">
    <property type="entry name" value="MULTICOPPER_OXIDASE1"/>
    <property type="match status" value="1"/>
</dbReference>
<feature type="chain" id="PRO_5047035108" evidence="4">
    <location>
        <begin position="30"/>
        <end position="487"/>
    </location>
</feature>
<dbReference type="InterPro" id="IPR033138">
    <property type="entry name" value="Cu_oxidase_CS"/>
</dbReference>
<dbReference type="RefSeq" id="WP_220306840.1">
    <property type="nucleotide sequence ID" value="NZ_CP080590.1"/>
</dbReference>
<name>A0ABX8WHL3_9HYPH</name>
<keyword evidence="9" id="KW-1185">Reference proteome</keyword>
<dbReference type="CDD" id="cd13865">
    <property type="entry name" value="CuRO_1_LCC_like_3"/>
    <property type="match status" value="1"/>
</dbReference>
<evidence type="ECO:0000256" key="2">
    <source>
        <dbReference type="ARBA" id="ARBA00023002"/>
    </source>
</evidence>
<feature type="domain" description="Plastocyanin-like" evidence="7">
    <location>
        <begin position="66"/>
        <end position="150"/>
    </location>
</feature>
<accession>A0ABX8WHL3</accession>
<dbReference type="InterPro" id="IPR006311">
    <property type="entry name" value="TAT_signal"/>
</dbReference>
<evidence type="ECO:0000259" key="7">
    <source>
        <dbReference type="Pfam" id="PF07732"/>
    </source>
</evidence>
<dbReference type="Pfam" id="PF07732">
    <property type="entry name" value="Cu-oxidase_3"/>
    <property type="match status" value="1"/>
</dbReference>
<evidence type="ECO:0000259" key="6">
    <source>
        <dbReference type="Pfam" id="PF07731"/>
    </source>
</evidence>
<dbReference type="InterPro" id="IPR034279">
    <property type="entry name" value="CuRO_3_CopA"/>
</dbReference>
<dbReference type="Gene3D" id="2.60.40.420">
    <property type="entry name" value="Cupredoxins - blue copper proteins"/>
    <property type="match status" value="3"/>
</dbReference>
<reference evidence="8 9" key="1">
    <citation type="submission" date="2021-08" db="EMBL/GenBank/DDBJ databases">
        <title>Devosia salina sp. nov., isolated from the South China Sea sediment.</title>
        <authorList>
            <person name="Zhou Z."/>
        </authorList>
    </citation>
    <scope>NUCLEOTIDE SEQUENCE [LARGE SCALE GENOMIC DNA]</scope>
    <source>
        <strain evidence="8 9">SCS-3</strain>
    </source>
</reference>
<evidence type="ECO:0000313" key="8">
    <source>
        <dbReference type="EMBL" id="QYO78370.1"/>
    </source>
</evidence>
<dbReference type="InterPro" id="IPR001117">
    <property type="entry name" value="Cu-oxidase_2nd"/>
</dbReference>
<dbReference type="EMBL" id="CP080590">
    <property type="protein sequence ID" value="QYO78370.1"/>
    <property type="molecule type" value="Genomic_DNA"/>
</dbReference>
<keyword evidence="4" id="KW-0732">Signal</keyword>
<dbReference type="InterPro" id="IPR011706">
    <property type="entry name" value="Cu-oxidase_C"/>
</dbReference>
<dbReference type="PROSITE" id="PS00080">
    <property type="entry name" value="MULTICOPPER_OXIDASE2"/>
    <property type="match status" value="1"/>
</dbReference>
<evidence type="ECO:0000313" key="9">
    <source>
        <dbReference type="Proteomes" id="UP000825799"/>
    </source>
</evidence>
<sequence length="487" mass="52781">MSTLLSRRAFVGASLALAGSVALPRLALAQQSTPRTLVAERRVIDVLGKPANVFGIRDQDGRQGLFLPAGERFLVDLENQVGTETIIHWHGQVPDPAQDGVSDTGYVSPLAAGETRSFDFPARSGTHWMHSHHGLQEQSLLAAPLVVYSAEDEAADLQDETVLLHDFSFRSPDEILAELTGGQAGGHDMHNMTGGEMPSGGAMTMDGGMMMGGMDHGMMSMDLNDVAYDAFLANDRTLADPQVIRTEPDGRVRLRLINGATSSAFWINLGEAEATVLAVDGNDVEPITGNRFPMTPAQRLDLLIDMKGKSVVPVLAQVEGLADRTGVIIAVNGAEIPKISRMAEQDEAPVDLSLEEKLVSRHPLVSRAADRTIQTMIMGSMAPYAWNLDNAPWPNRRPLTVAEGERVTLEIMNHSMMAHPMHLHGHHFQVTSLNGRALNGAVRDTVLVPPMATVGISFDADNPGRWLFHCHNLYHMATGMMTEVVYG</sequence>
<protein>
    <submittedName>
        <fullName evidence="8">Multicopper oxidase family protein</fullName>
    </submittedName>
</protein>
<feature type="signal peptide" evidence="4">
    <location>
        <begin position="1"/>
        <end position="29"/>
    </location>
</feature>
<evidence type="ECO:0000256" key="4">
    <source>
        <dbReference type="SAM" id="SignalP"/>
    </source>
</evidence>
<dbReference type="Pfam" id="PF00394">
    <property type="entry name" value="Cu-oxidase"/>
    <property type="match status" value="1"/>
</dbReference>
<organism evidence="8 9">
    <name type="scientific">Devosia salina</name>
    <dbReference type="NCBI Taxonomy" id="2860336"/>
    <lineage>
        <taxon>Bacteria</taxon>
        <taxon>Pseudomonadati</taxon>
        <taxon>Pseudomonadota</taxon>
        <taxon>Alphaproteobacteria</taxon>
        <taxon>Hyphomicrobiales</taxon>
        <taxon>Devosiaceae</taxon>
        <taxon>Devosia</taxon>
    </lineage>
</organism>
<dbReference type="CDD" id="cd13896">
    <property type="entry name" value="CuRO_3_CopA"/>
    <property type="match status" value="1"/>
</dbReference>
<keyword evidence="1" id="KW-0479">Metal-binding</keyword>
<gene>
    <name evidence="8" type="ORF">K1X15_07435</name>
</gene>
<feature type="domain" description="Plastocyanin-like" evidence="5">
    <location>
        <begin position="230"/>
        <end position="308"/>
    </location>
</feature>
<evidence type="ECO:0000256" key="3">
    <source>
        <dbReference type="ARBA" id="ARBA00023008"/>
    </source>
</evidence>
<evidence type="ECO:0000259" key="5">
    <source>
        <dbReference type="Pfam" id="PF00394"/>
    </source>
</evidence>
<dbReference type="Proteomes" id="UP000825799">
    <property type="component" value="Chromosome"/>
</dbReference>
<dbReference type="PANTHER" id="PTHR11709:SF394">
    <property type="entry name" value="FI03373P-RELATED"/>
    <property type="match status" value="1"/>
</dbReference>
<dbReference type="InterPro" id="IPR008972">
    <property type="entry name" value="Cupredoxin"/>
</dbReference>
<feature type="domain" description="Plastocyanin-like" evidence="6">
    <location>
        <begin position="372"/>
        <end position="485"/>
    </location>
</feature>
<dbReference type="Pfam" id="PF07731">
    <property type="entry name" value="Cu-oxidase_2"/>
    <property type="match status" value="1"/>
</dbReference>
<dbReference type="InterPro" id="IPR002355">
    <property type="entry name" value="Cu_oxidase_Cu_BS"/>
</dbReference>
<dbReference type="PANTHER" id="PTHR11709">
    <property type="entry name" value="MULTI-COPPER OXIDASE"/>
    <property type="match status" value="1"/>
</dbReference>
<keyword evidence="3" id="KW-0186">Copper</keyword>
<proteinExistence type="predicted"/>
<dbReference type="InterPro" id="IPR011707">
    <property type="entry name" value="Cu-oxidase-like_N"/>
</dbReference>
<dbReference type="PROSITE" id="PS51318">
    <property type="entry name" value="TAT"/>
    <property type="match status" value="1"/>
</dbReference>
<evidence type="ECO:0000256" key="1">
    <source>
        <dbReference type="ARBA" id="ARBA00022723"/>
    </source>
</evidence>
<dbReference type="InterPro" id="IPR045087">
    <property type="entry name" value="Cu-oxidase_fam"/>
</dbReference>
<keyword evidence="2" id="KW-0560">Oxidoreductase</keyword>